<keyword evidence="8" id="KW-1185">Reference proteome</keyword>
<protein>
    <submittedName>
        <fullName evidence="7">ABC transporter ATP-binding protein</fullName>
    </submittedName>
</protein>
<evidence type="ECO:0000256" key="3">
    <source>
        <dbReference type="ARBA" id="ARBA00022741"/>
    </source>
</evidence>
<dbReference type="PANTHER" id="PTHR42734:SF5">
    <property type="entry name" value="IRON TRANSPORT SYSTEM ATP-BINDING PROTEIN HI_0361-RELATED"/>
    <property type="match status" value="1"/>
</dbReference>
<dbReference type="SMART" id="SM00382">
    <property type="entry name" value="AAA"/>
    <property type="match status" value="1"/>
</dbReference>
<dbReference type="GO" id="GO:0005524">
    <property type="term" value="F:ATP binding"/>
    <property type="evidence" value="ECO:0007669"/>
    <property type="project" value="UniProtKB-KW"/>
</dbReference>
<proteinExistence type="inferred from homology"/>
<keyword evidence="2" id="KW-0813">Transport</keyword>
<evidence type="ECO:0000313" key="7">
    <source>
        <dbReference type="EMBL" id="PJM73078.1"/>
    </source>
</evidence>
<keyword evidence="3" id="KW-0547">Nucleotide-binding</keyword>
<dbReference type="PROSITE" id="PS50893">
    <property type="entry name" value="ABC_TRANSPORTER_2"/>
    <property type="match status" value="1"/>
</dbReference>
<dbReference type="OrthoDB" id="3282096at2"/>
<evidence type="ECO:0000256" key="2">
    <source>
        <dbReference type="ARBA" id="ARBA00022448"/>
    </source>
</evidence>
<dbReference type="AlphaFoldDB" id="A0A2M9H8E1"/>
<dbReference type="InterPro" id="IPR003439">
    <property type="entry name" value="ABC_transporter-like_ATP-bd"/>
</dbReference>
<sequence length="307" mass="33269">MTSPTAHDDAVVLHDAAVRRGGRLIWSHGNFAIPRGTVTAVVGTNGAGKTTLLDAELGLIPTSQGDITVLGRPAGQSNQRIGYVPQTYTSGLDSTITARQSVILGLTGTKFGIHFVSAEEKRRAQEVLEFVGLADKADYRLNELSGGLRQRAAIAQALACSPELLLLDEPLANLDIASQRSVVELLARLNHEWGMTIEVVAHDLNMLLPILTGAIYLLDGHPHYSPIRSVLDSDLLTHLYGTRVEVVTTPQGDMFVTPNRKLEPEERLQDTHDVREAAHFHEHGDPKDGGTHADAHIAGTKAKEMNR</sequence>
<organism evidence="7 8">
    <name type="scientific">Bifidobacterium primatium</name>
    <dbReference type="NCBI Taxonomy" id="2045438"/>
    <lineage>
        <taxon>Bacteria</taxon>
        <taxon>Bacillati</taxon>
        <taxon>Actinomycetota</taxon>
        <taxon>Actinomycetes</taxon>
        <taxon>Bifidobacteriales</taxon>
        <taxon>Bifidobacteriaceae</taxon>
        <taxon>Bifidobacterium</taxon>
    </lineage>
</organism>
<evidence type="ECO:0000256" key="4">
    <source>
        <dbReference type="ARBA" id="ARBA00022840"/>
    </source>
</evidence>
<gene>
    <name evidence="7" type="ORF">CS006_07485</name>
</gene>
<evidence type="ECO:0000259" key="6">
    <source>
        <dbReference type="PROSITE" id="PS50893"/>
    </source>
</evidence>
<dbReference type="Proteomes" id="UP000229095">
    <property type="component" value="Unassembled WGS sequence"/>
</dbReference>
<dbReference type="Gene3D" id="3.40.50.300">
    <property type="entry name" value="P-loop containing nucleotide triphosphate hydrolases"/>
    <property type="match status" value="1"/>
</dbReference>
<feature type="region of interest" description="Disordered" evidence="5">
    <location>
        <begin position="281"/>
        <end position="307"/>
    </location>
</feature>
<dbReference type="GO" id="GO:0016887">
    <property type="term" value="F:ATP hydrolysis activity"/>
    <property type="evidence" value="ECO:0007669"/>
    <property type="project" value="InterPro"/>
</dbReference>
<dbReference type="EMBL" id="PEBI01000003">
    <property type="protein sequence ID" value="PJM73078.1"/>
    <property type="molecule type" value="Genomic_DNA"/>
</dbReference>
<dbReference type="SUPFAM" id="SSF52540">
    <property type="entry name" value="P-loop containing nucleoside triphosphate hydrolases"/>
    <property type="match status" value="1"/>
</dbReference>
<accession>A0A2M9H8E1</accession>
<dbReference type="PANTHER" id="PTHR42734">
    <property type="entry name" value="METAL TRANSPORT SYSTEM ATP-BINDING PROTEIN TM_0124-RELATED"/>
    <property type="match status" value="1"/>
</dbReference>
<name>A0A2M9H8E1_9BIFI</name>
<dbReference type="InterPro" id="IPR003593">
    <property type="entry name" value="AAA+_ATPase"/>
</dbReference>
<reference evidence="7 8" key="1">
    <citation type="submission" date="2017-10" db="EMBL/GenBank/DDBJ databases">
        <title>Draft genome sequences of strains TRE 1, TRE 9, TRE H and TRI 7, isolated from tamarins, belonging to four potential novel Bifidobacterium species.</title>
        <authorList>
            <person name="Mattarelli P."/>
            <person name="Modesto M."/>
            <person name="Puglisi E."/>
            <person name="Morelli L."/>
            <person name="Spezio C."/>
            <person name="Bonetti A."/>
            <person name="Sandri C."/>
        </authorList>
    </citation>
    <scope>NUCLEOTIDE SEQUENCE [LARGE SCALE GENOMIC DNA]</scope>
    <source>
        <strain evidence="8">TRE1</strain>
    </source>
</reference>
<evidence type="ECO:0000256" key="1">
    <source>
        <dbReference type="ARBA" id="ARBA00005417"/>
    </source>
</evidence>
<comment type="similarity">
    <text evidence="1">Belongs to the ABC transporter superfamily.</text>
</comment>
<dbReference type="InterPro" id="IPR050153">
    <property type="entry name" value="Metal_Ion_Import_ABC"/>
</dbReference>
<dbReference type="RefSeq" id="WP_100511181.1">
    <property type="nucleotide sequence ID" value="NZ_PEBI01000003.1"/>
</dbReference>
<evidence type="ECO:0000313" key="8">
    <source>
        <dbReference type="Proteomes" id="UP000229095"/>
    </source>
</evidence>
<feature type="domain" description="ABC transporter" evidence="6">
    <location>
        <begin position="11"/>
        <end position="244"/>
    </location>
</feature>
<comment type="caution">
    <text evidence="7">The sequence shown here is derived from an EMBL/GenBank/DDBJ whole genome shotgun (WGS) entry which is preliminary data.</text>
</comment>
<dbReference type="InterPro" id="IPR027417">
    <property type="entry name" value="P-loop_NTPase"/>
</dbReference>
<evidence type="ECO:0000256" key="5">
    <source>
        <dbReference type="SAM" id="MobiDB-lite"/>
    </source>
</evidence>
<dbReference type="Pfam" id="PF00005">
    <property type="entry name" value="ABC_tran"/>
    <property type="match status" value="1"/>
</dbReference>
<keyword evidence="4 7" id="KW-0067">ATP-binding</keyword>